<dbReference type="Proteomes" id="UP000887013">
    <property type="component" value="Unassembled WGS sequence"/>
</dbReference>
<dbReference type="OrthoDB" id="6428405at2759"/>
<proteinExistence type="predicted"/>
<evidence type="ECO:0000313" key="1">
    <source>
        <dbReference type="EMBL" id="GFT98774.1"/>
    </source>
</evidence>
<comment type="caution">
    <text evidence="1">The sequence shown here is derived from an EMBL/GenBank/DDBJ whole genome shotgun (WGS) entry which is preliminary data.</text>
</comment>
<accession>A0A8X6UAR6</accession>
<sequence>MISKEHTLENRVDDILYSYHSNKIYKKNINLGNSRTIASKRLDQHWKRLNRDPKLKVLYTQFIEENLALGHMEEVFNIDEITSDDGFFLPHHDVFRSRSRAHPLRVVFHGSQNTDLNISLNDVFSKGDAILDLFSIMLCARK</sequence>
<dbReference type="AlphaFoldDB" id="A0A8X6UAR6"/>
<dbReference type="EMBL" id="BMAW01026784">
    <property type="protein sequence ID" value="GFT98774.1"/>
    <property type="molecule type" value="Genomic_DNA"/>
</dbReference>
<reference evidence="1" key="1">
    <citation type="submission" date="2020-08" db="EMBL/GenBank/DDBJ databases">
        <title>Multicomponent nature underlies the extraordinary mechanical properties of spider dragline silk.</title>
        <authorList>
            <person name="Kono N."/>
            <person name="Nakamura H."/>
            <person name="Mori M."/>
            <person name="Yoshida Y."/>
            <person name="Ohtoshi R."/>
            <person name="Malay A.D."/>
            <person name="Moran D.A.P."/>
            <person name="Tomita M."/>
            <person name="Numata K."/>
            <person name="Arakawa K."/>
        </authorList>
    </citation>
    <scope>NUCLEOTIDE SEQUENCE</scope>
</reference>
<organism evidence="1 2">
    <name type="scientific">Nephila pilipes</name>
    <name type="common">Giant wood spider</name>
    <name type="synonym">Nephila maculata</name>
    <dbReference type="NCBI Taxonomy" id="299642"/>
    <lineage>
        <taxon>Eukaryota</taxon>
        <taxon>Metazoa</taxon>
        <taxon>Ecdysozoa</taxon>
        <taxon>Arthropoda</taxon>
        <taxon>Chelicerata</taxon>
        <taxon>Arachnida</taxon>
        <taxon>Araneae</taxon>
        <taxon>Araneomorphae</taxon>
        <taxon>Entelegynae</taxon>
        <taxon>Araneoidea</taxon>
        <taxon>Nephilidae</taxon>
        <taxon>Nephila</taxon>
    </lineage>
</organism>
<gene>
    <name evidence="1" type="primary">AVEN_190478_1</name>
    <name evidence="1" type="ORF">NPIL_202751</name>
</gene>
<protein>
    <submittedName>
        <fullName evidence="1">Integrase catalytic domain-containing protein</fullName>
    </submittedName>
</protein>
<name>A0A8X6UAR6_NEPPI</name>
<evidence type="ECO:0000313" key="2">
    <source>
        <dbReference type="Proteomes" id="UP000887013"/>
    </source>
</evidence>
<keyword evidence="2" id="KW-1185">Reference proteome</keyword>